<keyword evidence="1" id="KW-1185">Reference proteome</keyword>
<accession>A0A0N5AKI8</accession>
<reference evidence="2" key="1">
    <citation type="submission" date="2017-02" db="UniProtKB">
        <authorList>
            <consortium name="WormBaseParasite"/>
        </authorList>
    </citation>
    <scope>IDENTIFICATION</scope>
</reference>
<name>A0A0N5AKI8_9BILA</name>
<dbReference type="Proteomes" id="UP000046393">
    <property type="component" value="Unplaced"/>
</dbReference>
<organism evidence="1 2">
    <name type="scientific">Syphacia muris</name>
    <dbReference type="NCBI Taxonomy" id="451379"/>
    <lineage>
        <taxon>Eukaryota</taxon>
        <taxon>Metazoa</taxon>
        <taxon>Ecdysozoa</taxon>
        <taxon>Nematoda</taxon>
        <taxon>Chromadorea</taxon>
        <taxon>Rhabditida</taxon>
        <taxon>Spirurina</taxon>
        <taxon>Oxyuridomorpha</taxon>
        <taxon>Oxyuroidea</taxon>
        <taxon>Oxyuridae</taxon>
        <taxon>Syphacia</taxon>
    </lineage>
</organism>
<evidence type="ECO:0000313" key="1">
    <source>
        <dbReference type="Proteomes" id="UP000046393"/>
    </source>
</evidence>
<protein>
    <submittedName>
        <fullName evidence="2">ABC transmembrane type-1 domain-containing protein</fullName>
    </submittedName>
</protein>
<evidence type="ECO:0000313" key="2">
    <source>
        <dbReference type="WBParaSite" id="SMUV_0000501301-mRNA-1"/>
    </source>
</evidence>
<sequence length="124" mass="14532">MFAQLAQIRFYKYGFIRAAGVSTGTALGRRLQTRLITHNAANLLTQVRIQLTQEWWQLALEWFTGTELERFSETVRVKRCDTMGFVYGQWEVHTTKFGISVFVLIVTYSFNQIQLQHQLFLSYT</sequence>
<proteinExistence type="predicted"/>
<dbReference type="WBParaSite" id="SMUV_0000501301-mRNA-1">
    <property type="protein sequence ID" value="SMUV_0000501301-mRNA-1"/>
    <property type="gene ID" value="SMUV_0000501301"/>
</dbReference>
<dbReference type="AlphaFoldDB" id="A0A0N5AKI8"/>